<dbReference type="EMBL" id="BAAARK010000040">
    <property type="protein sequence ID" value="GAA2687097.1"/>
    <property type="molecule type" value="Genomic_DNA"/>
</dbReference>
<protein>
    <recommendedName>
        <fullName evidence="3">Terminal protein</fullName>
    </recommendedName>
</protein>
<keyword evidence="2" id="KW-1185">Reference proteome</keyword>
<dbReference type="RefSeq" id="WP_344583518.1">
    <property type="nucleotide sequence ID" value="NZ_BAAARK010000040.1"/>
</dbReference>
<gene>
    <name evidence="1" type="ORF">GCM10009864_71030</name>
</gene>
<comment type="caution">
    <text evidence="1">The sequence shown here is derived from an EMBL/GenBank/DDBJ whole genome shotgun (WGS) entry which is preliminary data.</text>
</comment>
<name>A0ABN3SWP3_9ACTN</name>
<sequence>MRDQDALLWQAFTGERVPRTVRQLVTAAGSIRRAARLTGCADSTLRRRLQKEDKAQKELASVASQIQVIGSVKEAAEAGGVSAGTLYKWRKQEQEGRPFSKRQQSRMARLQRASAKAQQAKAGPVKKDPVVAKLRKAVLGDAQARQSAIKPLRAARISQAGARFQSTGQVSVISTDGQKDTRERRLDLEMSGSAMRKGMQQWLAGGDSKSVREKLSDGFTDHYLAMESHAGAAGARWEFDNFQSLTISRNTPGEPRWGEE</sequence>
<evidence type="ECO:0000313" key="1">
    <source>
        <dbReference type="EMBL" id="GAA2687097.1"/>
    </source>
</evidence>
<organism evidence="1 2">
    <name type="scientific">Streptomyces lunalinharesii</name>
    <dbReference type="NCBI Taxonomy" id="333384"/>
    <lineage>
        <taxon>Bacteria</taxon>
        <taxon>Bacillati</taxon>
        <taxon>Actinomycetota</taxon>
        <taxon>Actinomycetes</taxon>
        <taxon>Kitasatosporales</taxon>
        <taxon>Streptomycetaceae</taxon>
        <taxon>Streptomyces</taxon>
    </lineage>
</organism>
<evidence type="ECO:0000313" key="2">
    <source>
        <dbReference type="Proteomes" id="UP001500994"/>
    </source>
</evidence>
<evidence type="ECO:0008006" key="3">
    <source>
        <dbReference type="Google" id="ProtNLM"/>
    </source>
</evidence>
<proteinExistence type="predicted"/>
<reference evidence="1 2" key="1">
    <citation type="journal article" date="2019" name="Int. J. Syst. Evol. Microbiol.">
        <title>The Global Catalogue of Microorganisms (GCM) 10K type strain sequencing project: providing services to taxonomists for standard genome sequencing and annotation.</title>
        <authorList>
            <consortium name="The Broad Institute Genomics Platform"/>
            <consortium name="The Broad Institute Genome Sequencing Center for Infectious Disease"/>
            <person name="Wu L."/>
            <person name="Ma J."/>
        </authorList>
    </citation>
    <scope>NUCLEOTIDE SEQUENCE [LARGE SCALE GENOMIC DNA]</scope>
    <source>
        <strain evidence="1 2">JCM 16374</strain>
    </source>
</reference>
<accession>A0ABN3SWP3</accession>
<dbReference type="Proteomes" id="UP001500994">
    <property type="component" value="Unassembled WGS sequence"/>
</dbReference>